<dbReference type="EMBL" id="KC292026">
    <property type="protein sequence ID" value="AGM11353.1"/>
    <property type="molecule type" value="Genomic_DNA"/>
</dbReference>
<dbReference type="GeneID" id="16193943"/>
<keyword evidence="2" id="KW-1185">Reference proteome</keyword>
<gene>
    <name evidence="1" type="primary">23</name>
    <name evidence="1" type="ORF">HGTV1_23</name>
</gene>
<accession>R4TMF0</accession>
<name>R4TMF0_9CAUD</name>
<dbReference type="Proteomes" id="UP000202786">
    <property type="component" value="Segment"/>
</dbReference>
<sequence>MVVYDQELHVEVDIGGNKWKPIDGNVTRSRYNEADTVQMMAVPDPDENPDAVPVEEQEITVRLGPRSSVTTDGERDFVNDDLLVTVFTGYVTNVFDFGDGSWEIEAVNYMLDLKTTNVYVSVDTYISTSNLVEEVVKDVNLFAGIDLDYNIDLSPTFPGPYGYSRWSATGQQPEATDELISREYTGVKAAKVLDELSEAANAIWWIDANNTLQFGPTNTAAHKLSWVTETSAGKQTPPYKSVKVVGDNIVSTEGWARSQMLSEATGLSQGQLQRLGAEDEEIGAGGLVPPTFTYRNESIKTQAEAEQIRNRILDELQQQQAGGHVTIVGRPMIDILDVIEMPDSFGRTSTSPDEESEFIEPAQYIVQKVEHRLSGQDGYVTRIECGGLAERYSGPVYEYDENGNLILSTEEGNEDE</sequence>
<dbReference type="RefSeq" id="YP_008059231.1">
    <property type="nucleotide sequence ID" value="NC_021328.1"/>
</dbReference>
<organism evidence="1 2">
    <name type="scientific">Halogranum tailed virus 1</name>
    <dbReference type="NCBI Taxonomy" id="1273749"/>
    <lineage>
        <taxon>Viruses</taxon>
        <taxon>Duplodnaviria</taxon>
        <taxon>Heunggongvirae</taxon>
        <taxon>Uroviricota</taxon>
        <taxon>Caudoviricetes</taxon>
        <taxon>Thumleimavirales</taxon>
        <taxon>Halomagnusviridae</taxon>
        <taxon>Hagravirus</taxon>
        <taxon>Hagravirus capitaneum</taxon>
        <taxon>Hagravirus HGTV1</taxon>
    </lineage>
</organism>
<proteinExistence type="predicted"/>
<dbReference type="KEGG" id="vg:16193943"/>
<protein>
    <submittedName>
        <fullName evidence="1">Late control GPD</fullName>
    </submittedName>
</protein>
<evidence type="ECO:0000313" key="2">
    <source>
        <dbReference type="Proteomes" id="UP000202786"/>
    </source>
</evidence>
<evidence type="ECO:0000313" key="1">
    <source>
        <dbReference type="EMBL" id="AGM11353.1"/>
    </source>
</evidence>
<reference evidence="1 2" key="1">
    <citation type="submission" date="2012-12" db="EMBL/GenBank/DDBJ databases">
        <authorList>
            <person name="Sencilo A."/>
            <person name="Jacobs-Sera D."/>
            <person name="Russell D.A."/>
            <person name="Ko C."/>
            <person name="Atanasova N."/>
            <person name="Osterlund E."/>
            <person name="Oksanen H.M."/>
            <person name="Bamford D.H."/>
            <person name="Hatfull G.F."/>
            <person name="Roine E."/>
            <person name="Hendrix R.W."/>
        </authorList>
    </citation>
    <scope>NUCLEOTIDE SEQUENCE [LARGE SCALE GENOMIC DNA]</scope>
</reference>